<dbReference type="PRINTS" id="PR00722">
    <property type="entry name" value="CHYMOTRYPSIN"/>
</dbReference>
<evidence type="ECO:0000256" key="1">
    <source>
        <dbReference type="ARBA" id="ARBA00023157"/>
    </source>
</evidence>
<dbReference type="SMART" id="SM00020">
    <property type="entry name" value="Tryp_SPc"/>
    <property type="match status" value="1"/>
</dbReference>
<sequence length="335" mass="35356">MWSTGAWRRAAQCPRTRVDMRVLVLLTAVVAAAAAAAAGAPPAHHDRRSLRSKLARVPALQSPAGPVGPAPASSRVGIEGGKVAAVGQFPWMANIVMDDTWVCGGALISDKHILTAAQCASGYARFLVTLGDVHTYQGSESFAYAYTYKSCWHEDYEEETHLNDIGIIELLYSVTFSENLRFVNLPSQSQASELFVGAAGTVSGFGMSETGFPSTDLLYAEQPILDNGLCARYLGKYVKSTIICGDGEGGVGTCSGDAGDPLVITNSDDGNPMLVGISSFQSDVDCSLGYPSAYTRVPAYLDWIQKSTSEDWACYPGPTPAPTPASSSPTPTPAP</sequence>
<dbReference type="PANTHER" id="PTHR24260:SF136">
    <property type="entry name" value="GH08193P-RELATED"/>
    <property type="match status" value="1"/>
</dbReference>
<dbReference type="CDD" id="cd00190">
    <property type="entry name" value="Tryp_SPc"/>
    <property type="match status" value="1"/>
</dbReference>
<reference evidence="5" key="1">
    <citation type="submission" date="2025-08" db="UniProtKB">
        <authorList>
            <consortium name="RefSeq"/>
        </authorList>
    </citation>
    <scope>IDENTIFICATION</scope>
    <source>
        <tissue evidence="5">Whole organism</tissue>
    </source>
</reference>
<dbReference type="InterPro" id="IPR043504">
    <property type="entry name" value="Peptidase_S1_PA_chymotrypsin"/>
</dbReference>
<evidence type="ECO:0000256" key="2">
    <source>
        <dbReference type="SAM" id="MobiDB-lite"/>
    </source>
</evidence>
<gene>
    <name evidence="5" type="primary">LOC113202961</name>
</gene>
<feature type="region of interest" description="Disordered" evidence="2">
    <location>
        <begin position="314"/>
        <end position="335"/>
    </location>
</feature>
<dbReference type="InterPro" id="IPR009003">
    <property type="entry name" value="Peptidase_S1_PA"/>
</dbReference>
<dbReference type="KEGG" id="foc:113202961"/>
<dbReference type="AlphaFoldDB" id="A0A6J1RW59"/>
<evidence type="ECO:0000313" key="5">
    <source>
        <dbReference type="RefSeq" id="XP_026273204.1"/>
    </source>
</evidence>
<dbReference type="GO" id="GO:0004252">
    <property type="term" value="F:serine-type endopeptidase activity"/>
    <property type="evidence" value="ECO:0007669"/>
    <property type="project" value="InterPro"/>
</dbReference>
<dbReference type="FunFam" id="2.40.10.10:FF:000068">
    <property type="entry name" value="transmembrane protease serine 2"/>
    <property type="match status" value="1"/>
</dbReference>
<evidence type="ECO:0000259" key="3">
    <source>
        <dbReference type="PROSITE" id="PS50240"/>
    </source>
</evidence>
<dbReference type="InterPro" id="IPR001314">
    <property type="entry name" value="Peptidase_S1A"/>
</dbReference>
<dbReference type="PROSITE" id="PS50240">
    <property type="entry name" value="TRYPSIN_DOM"/>
    <property type="match status" value="1"/>
</dbReference>
<proteinExistence type="predicted"/>
<organism evidence="4 5">
    <name type="scientific">Frankliniella occidentalis</name>
    <name type="common">Western flower thrips</name>
    <name type="synonym">Euthrips occidentalis</name>
    <dbReference type="NCBI Taxonomy" id="133901"/>
    <lineage>
        <taxon>Eukaryota</taxon>
        <taxon>Metazoa</taxon>
        <taxon>Ecdysozoa</taxon>
        <taxon>Arthropoda</taxon>
        <taxon>Hexapoda</taxon>
        <taxon>Insecta</taxon>
        <taxon>Pterygota</taxon>
        <taxon>Neoptera</taxon>
        <taxon>Paraneoptera</taxon>
        <taxon>Thysanoptera</taxon>
        <taxon>Terebrantia</taxon>
        <taxon>Thripoidea</taxon>
        <taxon>Thripidae</taxon>
        <taxon>Frankliniella</taxon>
    </lineage>
</organism>
<dbReference type="GO" id="GO:0006508">
    <property type="term" value="P:proteolysis"/>
    <property type="evidence" value="ECO:0007669"/>
    <property type="project" value="InterPro"/>
</dbReference>
<dbReference type="InterPro" id="IPR051333">
    <property type="entry name" value="CLIP_Serine_Protease"/>
</dbReference>
<feature type="domain" description="Peptidase S1" evidence="3">
    <location>
        <begin position="78"/>
        <end position="309"/>
    </location>
</feature>
<evidence type="ECO:0000313" key="4">
    <source>
        <dbReference type="Proteomes" id="UP000504606"/>
    </source>
</evidence>
<keyword evidence="1" id="KW-1015">Disulfide bond</keyword>
<dbReference type="GeneID" id="113202961"/>
<dbReference type="InterPro" id="IPR001254">
    <property type="entry name" value="Trypsin_dom"/>
</dbReference>
<dbReference type="Gene3D" id="2.40.10.10">
    <property type="entry name" value="Trypsin-like serine proteases"/>
    <property type="match status" value="1"/>
</dbReference>
<dbReference type="Proteomes" id="UP000504606">
    <property type="component" value="Unplaced"/>
</dbReference>
<dbReference type="SUPFAM" id="SSF50494">
    <property type="entry name" value="Trypsin-like serine proteases"/>
    <property type="match status" value="1"/>
</dbReference>
<dbReference type="OrthoDB" id="5597713at2759"/>
<name>A0A6J1RW59_FRAOC</name>
<dbReference type="Pfam" id="PF00089">
    <property type="entry name" value="Trypsin"/>
    <property type="match status" value="1"/>
</dbReference>
<keyword evidence="4" id="KW-1185">Reference proteome</keyword>
<accession>A0A6J1RW59</accession>
<dbReference type="PANTHER" id="PTHR24260">
    <property type="match status" value="1"/>
</dbReference>
<dbReference type="RefSeq" id="XP_026273204.1">
    <property type="nucleotide sequence ID" value="XM_026417419.2"/>
</dbReference>
<protein>
    <submittedName>
        <fullName evidence="5">Brachyurin-like</fullName>
    </submittedName>
</protein>